<dbReference type="Proteomes" id="UP000091857">
    <property type="component" value="Chromosome 8"/>
</dbReference>
<dbReference type="PANTHER" id="PTHR36791:SF2">
    <property type="entry name" value="OS03G0363400 PROTEIN"/>
    <property type="match status" value="1"/>
</dbReference>
<dbReference type="EMBL" id="CM004394">
    <property type="protein sequence ID" value="OAY42585.1"/>
    <property type="molecule type" value="Genomic_DNA"/>
</dbReference>
<keyword evidence="2" id="KW-1185">Reference proteome</keyword>
<name>A0A251K8R3_MANES</name>
<dbReference type="EMBL" id="CM004394">
    <property type="protein sequence ID" value="OAY42586.1"/>
    <property type="molecule type" value="Genomic_DNA"/>
</dbReference>
<accession>A0A251K8R3</accession>
<protein>
    <recommendedName>
        <fullName evidence="3">Zinc/iron-chelating domain-containing protein</fullName>
    </recommendedName>
</protein>
<organism evidence="1 2">
    <name type="scientific">Manihot esculenta</name>
    <name type="common">Cassava</name>
    <name type="synonym">Jatropha manihot</name>
    <dbReference type="NCBI Taxonomy" id="3983"/>
    <lineage>
        <taxon>Eukaryota</taxon>
        <taxon>Viridiplantae</taxon>
        <taxon>Streptophyta</taxon>
        <taxon>Embryophyta</taxon>
        <taxon>Tracheophyta</taxon>
        <taxon>Spermatophyta</taxon>
        <taxon>Magnoliopsida</taxon>
        <taxon>eudicotyledons</taxon>
        <taxon>Gunneridae</taxon>
        <taxon>Pentapetalae</taxon>
        <taxon>rosids</taxon>
        <taxon>fabids</taxon>
        <taxon>Malpighiales</taxon>
        <taxon>Euphorbiaceae</taxon>
        <taxon>Crotonoideae</taxon>
        <taxon>Manihoteae</taxon>
        <taxon>Manihot</taxon>
    </lineage>
</organism>
<evidence type="ECO:0000313" key="2">
    <source>
        <dbReference type="Proteomes" id="UP000091857"/>
    </source>
</evidence>
<dbReference type="Gramene" id="Manes.08G000300.2.v8.1">
    <property type="protein sequence ID" value="Manes.08G000300.2.v8.1.CDS"/>
    <property type="gene ID" value="Manes.08G000300.v8.1"/>
</dbReference>
<dbReference type="STRING" id="3983.A0A251K8R3"/>
<dbReference type="PANTHER" id="PTHR36791">
    <property type="entry name" value="OS03G0363400 PROTEIN"/>
    <property type="match status" value="1"/>
</dbReference>
<gene>
    <name evidence="1" type="ORF">MANES_08G000300</name>
</gene>
<dbReference type="Pfam" id="PF03692">
    <property type="entry name" value="CxxCxxCC"/>
    <property type="match status" value="1"/>
</dbReference>
<evidence type="ECO:0008006" key="3">
    <source>
        <dbReference type="Google" id="ProtNLM"/>
    </source>
</evidence>
<dbReference type="AlphaFoldDB" id="A0A251K8R3"/>
<sequence>MSYSCAITPPSSINACISAAHRPWHSGKNKARPQAKTNEQLWRCVEACGACCKLAKGPSFATPEEIFTDPSDIELYRSLIGPDGWCIHFDKSTRKCSIYPDRPYFCRVEPDVFLSLYGIGKKKFNKEACRCCRDTIKAVYGSQSKELDNFNSSLNR</sequence>
<evidence type="ECO:0000313" key="1">
    <source>
        <dbReference type="EMBL" id="OAY42585.1"/>
    </source>
</evidence>
<proteinExistence type="predicted"/>
<reference evidence="1 2" key="1">
    <citation type="submission" date="2016-02" db="EMBL/GenBank/DDBJ databases">
        <title>WGS assembly of Manihot esculenta.</title>
        <authorList>
            <person name="Bredeson J.V."/>
            <person name="Prochnik S.E."/>
            <person name="Lyons J.B."/>
            <person name="Schmutz J."/>
            <person name="Grimwood J."/>
            <person name="Vrebalov J."/>
            <person name="Bart R.S."/>
            <person name="Amuge T."/>
            <person name="Ferguson M.E."/>
            <person name="Green R."/>
            <person name="Putnam N."/>
            <person name="Stites J."/>
            <person name="Rounsley S."/>
            <person name="Rokhsar D.S."/>
        </authorList>
    </citation>
    <scope>NUCLEOTIDE SEQUENCE [LARGE SCALE GENOMIC DNA]</scope>
    <source>
        <strain evidence="2">cv. AM560-2</strain>
        <tissue evidence="1">Leaf</tissue>
    </source>
</reference>
<dbReference type="OMA" id="GWCINFD"/>
<dbReference type="InterPro" id="IPR005358">
    <property type="entry name" value="Puta_zinc/iron-chelating_dom"/>
</dbReference>
<dbReference type="Gramene" id="Manes.08G000300.5.v8.1">
    <property type="protein sequence ID" value="Manes.08G000300.5.v8.1.CDS"/>
    <property type="gene ID" value="Manes.08G000300.v8.1"/>
</dbReference>